<evidence type="ECO:0000313" key="2">
    <source>
        <dbReference type="EMBL" id="CEK58138.1"/>
    </source>
</evidence>
<feature type="non-terminal residue" evidence="2">
    <location>
        <position position="52"/>
    </location>
</feature>
<gene>
    <name evidence="2" type="primary">ORF32114</name>
    <name evidence="1" type="synonym">ORF32111</name>
</gene>
<reference evidence="2" key="1">
    <citation type="submission" date="2014-12" db="EMBL/GenBank/DDBJ databases">
        <title>Insight into the proteome of Arion vulgaris.</title>
        <authorList>
            <person name="Aradska J."/>
            <person name="Bulat T."/>
            <person name="Smidak R."/>
            <person name="Sarate P."/>
            <person name="Gangsoo J."/>
            <person name="Sialana F."/>
            <person name="Bilban M."/>
            <person name="Lubec G."/>
        </authorList>
    </citation>
    <scope>NUCLEOTIDE SEQUENCE</scope>
    <source>
        <tissue evidence="2">Skin</tissue>
    </source>
</reference>
<dbReference type="EMBL" id="HACG01011273">
    <property type="protein sequence ID" value="CEK58138.1"/>
    <property type="molecule type" value="Transcribed_RNA"/>
</dbReference>
<protein>
    <submittedName>
        <fullName evidence="2">Uncharacterized protein</fullName>
    </submittedName>
</protein>
<organism evidence="2">
    <name type="scientific">Arion vulgaris</name>
    <dbReference type="NCBI Taxonomy" id="1028688"/>
    <lineage>
        <taxon>Eukaryota</taxon>
        <taxon>Metazoa</taxon>
        <taxon>Spiralia</taxon>
        <taxon>Lophotrochozoa</taxon>
        <taxon>Mollusca</taxon>
        <taxon>Gastropoda</taxon>
        <taxon>Heterobranchia</taxon>
        <taxon>Euthyneura</taxon>
        <taxon>Panpulmonata</taxon>
        <taxon>Eupulmonata</taxon>
        <taxon>Stylommatophora</taxon>
        <taxon>Helicina</taxon>
        <taxon>Arionoidea</taxon>
        <taxon>Arionidae</taxon>
        <taxon>Arion</taxon>
    </lineage>
</organism>
<accession>A0A0B6YPG3</accession>
<proteinExistence type="predicted"/>
<sequence>MFLCRLQLCEGQVGGWVCVIQLNILELQLGVGVKHAGECIEATVECVRASYI</sequence>
<name>A0A0B6YPG3_9EUPU</name>
<evidence type="ECO:0000313" key="1">
    <source>
        <dbReference type="EMBL" id="CEK58137.1"/>
    </source>
</evidence>
<dbReference type="AlphaFoldDB" id="A0A0B6YPG3"/>
<dbReference type="EMBL" id="HACG01011272">
    <property type="protein sequence ID" value="CEK58137.1"/>
    <property type="molecule type" value="Transcribed_RNA"/>
</dbReference>